<dbReference type="SUPFAM" id="SSF47473">
    <property type="entry name" value="EF-hand"/>
    <property type="match status" value="1"/>
</dbReference>
<proteinExistence type="predicted"/>
<dbReference type="Gene3D" id="1.10.238.10">
    <property type="entry name" value="EF-hand"/>
    <property type="match status" value="1"/>
</dbReference>
<keyword evidence="1" id="KW-0677">Repeat</keyword>
<dbReference type="PANTHER" id="PTHR23048:SF0">
    <property type="entry name" value="CALMODULIN LIKE 3"/>
    <property type="match status" value="1"/>
</dbReference>
<comment type="caution">
    <text evidence="2">The sequence shown here is derived from an EMBL/GenBank/DDBJ whole genome shotgun (WGS) entry which is preliminary data.</text>
</comment>
<dbReference type="InterPro" id="IPR011992">
    <property type="entry name" value="EF-hand-dom_pair"/>
</dbReference>
<dbReference type="AlphaFoldDB" id="A0A553NTW2"/>
<dbReference type="EMBL" id="VCGU01000010">
    <property type="protein sequence ID" value="TRY68843.1"/>
    <property type="molecule type" value="Genomic_DNA"/>
</dbReference>
<reference evidence="2 3" key="1">
    <citation type="journal article" date="2018" name="Nat. Ecol. Evol.">
        <title>Genomic signatures of mitonuclear coevolution across populations of Tigriopus californicus.</title>
        <authorList>
            <person name="Barreto F.S."/>
            <person name="Watson E.T."/>
            <person name="Lima T.G."/>
            <person name="Willett C.S."/>
            <person name="Edmands S."/>
            <person name="Li W."/>
            <person name="Burton R.S."/>
        </authorList>
    </citation>
    <scope>NUCLEOTIDE SEQUENCE [LARGE SCALE GENOMIC DNA]</scope>
    <source>
        <strain evidence="2 3">San Diego</strain>
    </source>
</reference>
<evidence type="ECO:0000256" key="1">
    <source>
        <dbReference type="ARBA" id="ARBA00022737"/>
    </source>
</evidence>
<dbReference type="OMA" id="NIMTPVP"/>
<accession>A0A553NTW2</accession>
<dbReference type="InterPro" id="IPR050230">
    <property type="entry name" value="CALM/Myosin/TropC-like"/>
</dbReference>
<gene>
    <name evidence="2" type="ORF">TCAL_03049</name>
</gene>
<sequence>MARYFKEQDIDEFRECFYLYARRGQINTMDELTVIMRSLGMSPTIAELRDYMKQKVDQIFKEANISRTGMVKYEEFIKIVCAPVPDYY</sequence>
<dbReference type="Proteomes" id="UP000318571">
    <property type="component" value="Chromosome 1"/>
</dbReference>
<organism evidence="2 3">
    <name type="scientific">Tigriopus californicus</name>
    <name type="common">Marine copepod</name>
    <dbReference type="NCBI Taxonomy" id="6832"/>
    <lineage>
        <taxon>Eukaryota</taxon>
        <taxon>Metazoa</taxon>
        <taxon>Ecdysozoa</taxon>
        <taxon>Arthropoda</taxon>
        <taxon>Crustacea</taxon>
        <taxon>Multicrustacea</taxon>
        <taxon>Hexanauplia</taxon>
        <taxon>Copepoda</taxon>
        <taxon>Harpacticoida</taxon>
        <taxon>Harpacticidae</taxon>
        <taxon>Tigriopus</taxon>
    </lineage>
</organism>
<name>A0A553NTW2_TIGCA</name>
<protein>
    <recommendedName>
        <fullName evidence="4">EF-hand domain-containing protein</fullName>
    </recommendedName>
</protein>
<dbReference type="PANTHER" id="PTHR23048">
    <property type="entry name" value="MYOSIN LIGHT CHAIN 1, 3"/>
    <property type="match status" value="1"/>
</dbReference>
<dbReference type="STRING" id="6832.A0A553NTW2"/>
<dbReference type="GO" id="GO:0016460">
    <property type="term" value="C:myosin II complex"/>
    <property type="evidence" value="ECO:0007669"/>
    <property type="project" value="TreeGrafter"/>
</dbReference>
<evidence type="ECO:0000313" key="2">
    <source>
        <dbReference type="EMBL" id="TRY68843.1"/>
    </source>
</evidence>
<evidence type="ECO:0000313" key="3">
    <source>
        <dbReference type="Proteomes" id="UP000318571"/>
    </source>
</evidence>
<keyword evidence="3" id="KW-1185">Reference proteome</keyword>
<evidence type="ECO:0008006" key="4">
    <source>
        <dbReference type="Google" id="ProtNLM"/>
    </source>
</evidence>